<reference evidence="9" key="1">
    <citation type="submission" date="2017-09" db="EMBL/GenBank/DDBJ databases">
        <authorList>
            <person name="Varghese N."/>
            <person name="Submissions S."/>
        </authorList>
    </citation>
    <scope>NUCLEOTIDE SEQUENCE [LARGE SCALE GENOMIC DNA]</scope>
    <source>
        <strain evidence="9">CGMCC 1.12803</strain>
    </source>
</reference>
<dbReference type="SUPFAM" id="SSF48452">
    <property type="entry name" value="TPR-like"/>
    <property type="match status" value="1"/>
</dbReference>
<feature type="domain" description="RagB/SusD" evidence="6">
    <location>
        <begin position="320"/>
        <end position="485"/>
    </location>
</feature>
<name>A0A285ZQT0_9SPHI</name>
<evidence type="ECO:0000313" key="8">
    <source>
        <dbReference type="EMBL" id="SOD12021.1"/>
    </source>
</evidence>
<proteinExistence type="inferred from homology"/>
<evidence type="ECO:0000256" key="1">
    <source>
        <dbReference type="ARBA" id="ARBA00004442"/>
    </source>
</evidence>
<protein>
    <submittedName>
        <fullName evidence="8">SusD family protein</fullName>
    </submittedName>
</protein>
<evidence type="ECO:0000256" key="3">
    <source>
        <dbReference type="ARBA" id="ARBA00022729"/>
    </source>
</evidence>
<organism evidence="8 9">
    <name type="scientific">Pedobacter xixiisoli</name>
    <dbReference type="NCBI Taxonomy" id="1476464"/>
    <lineage>
        <taxon>Bacteria</taxon>
        <taxon>Pseudomonadati</taxon>
        <taxon>Bacteroidota</taxon>
        <taxon>Sphingobacteriia</taxon>
        <taxon>Sphingobacteriales</taxon>
        <taxon>Sphingobacteriaceae</taxon>
        <taxon>Pedobacter</taxon>
    </lineage>
</organism>
<evidence type="ECO:0000313" key="9">
    <source>
        <dbReference type="Proteomes" id="UP000219281"/>
    </source>
</evidence>
<dbReference type="InterPro" id="IPR033985">
    <property type="entry name" value="SusD-like_N"/>
</dbReference>
<evidence type="ECO:0000256" key="5">
    <source>
        <dbReference type="ARBA" id="ARBA00023237"/>
    </source>
</evidence>
<dbReference type="Gene3D" id="1.25.40.390">
    <property type="match status" value="1"/>
</dbReference>
<keyword evidence="9" id="KW-1185">Reference proteome</keyword>
<comment type="subcellular location">
    <subcellularLocation>
        <location evidence="1">Cell outer membrane</location>
    </subcellularLocation>
</comment>
<accession>A0A285ZQT0</accession>
<dbReference type="InterPro" id="IPR012944">
    <property type="entry name" value="SusD_RagB_dom"/>
</dbReference>
<evidence type="ECO:0000256" key="2">
    <source>
        <dbReference type="ARBA" id="ARBA00006275"/>
    </source>
</evidence>
<feature type="domain" description="SusD-like N-terminal" evidence="7">
    <location>
        <begin position="103"/>
        <end position="239"/>
    </location>
</feature>
<keyword evidence="5" id="KW-0998">Cell outer membrane</keyword>
<dbReference type="PROSITE" id="PS51257">
    <property type="entry name" value="PROKAR_LIPOPROTEIN"/>
    <property type="match status" value="1"/>
</dbReference>
<dbReference type="Proteomes" id="UP000219281">
    <property type="component" value="Unassembled WGS sequence"/>
</dbReference>
<comment type="similarity">
    <text evidence="2">Belongs to the SusD family.</text>
</comment>
<dbReference type="Pfam" id="PF07980">
    <property type="entry name" value="SusD_RagB"/>
    <property type="match status" value="1"/>
</dbReference>
<dbReference type="RefSeq" id="WP_097128214.1">
    <property type="nucleotide sequence ID" value="NZ_OCMT01000001.1"/>
</dbReference>
<evidence type="ECO:0000256" key="4">
    <source>
        <dbReference type="ARBA" id="ARBA00023136"/>
    </source>
</evidence>
<evidence type="ECO:0000259" key="7">
    <source>
        <dbReference type="Pfam" id="PF14322"/>
    </source>
</evidence>
<keyword evidence="3" id="KW-0732">Signal</keyword>
<dbReference type="EMBL" id="OCMT01000001">
    <property type="protein sequence ID" value="SOD12021.1"/>
    <property type="molecule type" value="Genomic_DNA"/>
</dbReference>
<evidence type="ECO:0000259" key="6">
    <source>
        <dbReference type="Pfam" id="PF07980"/>
    </source>
</evidence>
<keyword evidence="4" id="KW-0472">Membrane</keyword>
<dbReference type="AlphaFoldDB" id="A0A285ZQT0"/>
<dbReference type="OrthoDB" id="1080118at2"/>
<gene>
    <name evidence="8" type="ORF">SAMN06297358_0453</name>
</gene>
<dbReference type="GO" id="GO:0009279">
    <property type="term" value="C:cell outer membrane"/>
    <property type="evidence" value="ECO:0007669"/>
    <property type="project" value="UniProtKB-SubCell"/>
</dbReference>
<sequence>MNKILYKKLIRTVLIFNLLIISSCKSFLDIEPVGSLTGEKLFVNVEGYTSAMVGSYNLFAKYHLSQYGLYGELRGDNVLLNQTLGGGVLAEYNYESDPTLDLGAVRIIWQNIYETLNNVNNVIESRASLLEAFPTSKPNIDRVYGEALVLRAMCFFDLANVYGQTYAYTPDASHLGVPIFTQTPAAGVASKRASMKDTYARIIADLKEAQTLLATRTVSKTKIYASADAATALLSRVYLYMQDWDGVIGLLENQELKNKYPLALSADYLNMFMGVAQRTDPTLISSEVIWQLNLNAAASTYLTDILSNAETFYVYPHATYRTLFENTDIRSKQFVANPRNPSVFYTIKYGKADEVVRANWPVNFKMFRSAEIYLNLAEAYYHKQQYELAADQVKVVRARAYNVAPSAITLSSADPVALLQQIKLERRKELGFENQRIFDIMRYKENLNRVECNSNTCTLTYPNNKFVLPIPAMEIQANPTIIQNP</sequence>
<dbReference type="InterPro" id="IPR011990">
    <property type="entry name" value="TPR-like_helical_dom_sf"/>
</dbReference>
<dbReference type="Pfam" id="PF14322">
    <property type="entry name" value="SusD-like_3"/>
    <property type="match status" value="1"/>
</dbReference>